<comment type="caution">
    <text evidence="2">The sequence shown here is derived from an EMBL/GenBank/DDBJ whole genome shotgun (WGS) entry which is preliminary data.</text>
</comment>
<accession>A0AA40KC09</accession>
<evidence type="ECO:0000259" key="1">
    <source>
        <dbReference type="PROSITE" id="PS50056"/>
    </source>
</evidence>
<evidence type="ECO:0000313" key="2">
    <source>
        <dbReference type="EMBL" id="KAK0753644.1"/>
    </source>
</evidence>
<dbReference type="GO" id="GO:0004721">
    <property type="term" value="F:phosphoprotein phosphatase activity"/>
    <property type="evidence" value="ECO:0007669"/>
    <property type="project" value="InterPro"/>
</dbReference>
<dbReference type="PANTHER" id="PTHR31126:SF1">
    <property type="entry name" value="TYROSINE SPECIFIC PROTEIN PHOSPHATASES DOMAIN-CONTAINING PROTEIN"/>
    <property type="match status" value="1"/>
</dbReference>
<dbReference type="Pfam" id="PF13350">
    <property type="entry name" value="Y_phosphatase3"/>
    <property type="match status" value="1"/>
</dbReference>
<dbReference type="InterPro" id="IPR026893">
    <property type="entry name" value="Tyr/Ser_Pase_IphP-type"/>
</dbReference>
<dbReference type="PROSITE" id="PS50056">
    <property type="entry name" value="TYR_PHOSPHATASE_2"/>
    <property type="match status" value="1"/>
</dbReference>
<gene>
    <name evidence="2" type="ORF">B0T18DRAFT_19934</name>
</gene>
<dbReference type="AlphaFoldDB" id="A0AA40KC09"/>
<dbReference type="InterPro" id="IPR016130">
    <property type="entry name" value="Tyr_Pase_AS"/>
</dbReference>
<evidence type="ECO:0000313" key="3">
    <source>
        <dbReference type="Proteomes" id="UP001172155"/>
    </source>
</evidence>
<dbReference type="InterPro" id="IPR000387">
    <property type="entry name" value="Tyr_Pase_dom"/>
</dbReference>
<dbReference type="InterPro" id="IPR029021">
    <property type="entry name" value="Prot-tyrosine_phosphatase-like"/>
</dbReference>
<dbReference type="EMBL" id="JAUKUD010000001">
    <property type="protein sequence ID" value="KAK0753644.1"/>
    <property type="molecule type" value="Genomic_DNA"/>
</dbReference>
<feature type="domain" description="Tyrosine specific protein phosphatases" evidence="1">
    <location>
        <begin position="149"/>
        <end position="190"/>
    </location>
</feature>
<dbReference type="Gene3D" id="3.90.190.10">
    <property type="entry name" value="Protein tyrosine phosphatase superfamily"/>
    <property type="match status" value="1"/>
</dbReference>
<proteinExistence type="predicted"/>
<name>A0AA40KC09_9PEZI</name>
<protein>
    <submittedName>
        <fullName evidence="2">Protein-tyrosine phosphatase-like protein</fullName>
    </submittedName>
</protein>
<dbReference type="SUPFAM" id="SSF52799">
    <property type="entry name" value="(Phosphotyrosine protein) phosphatases II"/>
    <property type="match status" value="1"/>
</dbReference>
<keyword evidence="3" id="KW-1185">Reference proteome</keyword>
<reference evidence="2" key="1">
    <citation type="submission" date="2023-06" db="EMBL/GenBank/DDBJ databases">
        <title>Genome-scale phylogeny and comparative genomics of the fungal order Sordariales.</title>
        <authorList>
            <consortium name="Lawrence Berkeley National Laboratory"/>
            <person name="Hensen N."/>
            <person name="Bonometti L."/>
            <person name="Westerberg I."/>
            <person name="Brannstrom I.O."/>
            <person name="Guillou S."/>
            <person name="Cros-Aarteil S."/>
            <person name="Calhoun S."/>
            <person name="Haridas S."/>
            <person name="Kuo A."/>
            <person name="Mondo S."/>
            <person name="Pangilinan J."/>
            <person name="Riley R."/>
            <person name="LaButti K."/>
            <person name="Andreopoulos B."/>
            <person name="Lipzen A."/>
            <person name="Chen C."/>
            <person name="Yanf M."/>
            <person name="Daum C."/>
            <person name="Ng V."/>
            <person name="Clum A."/>
            <person name="Steindorff A."/>
            <person name="Ohm R."/>
            <person name="Martin F."/>
            <person name="Silar P."/>
            <person name="Natvig D."/>
            <person name="Lalanne C."/>
            <person name="Gautier V."/>
            <person name="Ament-velasquez S.L."/>
            <person name="Kruys A."/>
            <person name="Hutchinson M.I."/>
            <person name="Powell A.J."/>
            <person name="Barry K."/>
            <person name="Miller A.N."/>
            <person name="Grigoriev I.V."/>
            <person name="Debuchy R."/>
            <person name="Gladieux P."/>
            <person name="Thoren M.H."/>
            <person name="Johannesson H."/>
        </authorList>
    </citation>
    <scope>NUCLEOTIDE SEQUENCE</scope>
    <source>
        <strain evidence="2">SMH3187-1</strain>
    </source>
</reference>
<dbReference type="Proteomes" id="UP001172155">
    <property type="component" value="Unassembled WGS sequence"/>
</dbReference>
<dbReference type="PANTHER" id="PTHR31126">
    <property type="entry name" value="TYROSINE-PROTEIN PHOSPHATASE"/>
    <property type="match status" value="1"/>
</dbReference>
<dbReference type="PROSITE" id="PS00383">
    <property type="entry name" value="TYR_PHOSPHATASE_1"/>
    <property type="match status" value="1"/>
</dbReference>
<organism evidence="2 3">
    <name type="scientific">Schizothecium vesticola</name>
    <dbReference type="NCBI Taxonomy" id="314040"/>
    <lineage>
        <taxon>Eukaryota</taxon>
        <taxon>Fungi</taxon>
        <taxon>Dikarya</taxon>
        <taxon>Ascomycota</taxon>
        <taxon>Pezizomycotina</taxon>
        <taxon>Sordariomycetes</taxon>
        <taxon>Sordariomycetidae</taxon>
        <taxon>Sordariales</taxon>
        <taxon>Schizotheciaceae</taxon>
        <taxon>Schizothecium</taxon>
    </lineage>
</organism>
<sequence length="286" mass="30788">MTTTHLPPPFVNAPGILNFRDAGGHLVTVGDRAGRAVVRRGVLFRSAEIGDKGGEALRRLGITRVFDLRSAMEAGTPGYRVAHGETAAPVLPASWTGIDRVWVPVFLDQDYSPEAIAIRFQKYSNGTEGFVAAYRSILEAAGSPDNQCEPFRTILEALASSPTPILVHCSAGKDRTGVLVALVLSLLGVDDDTIAADFQLTELGLADVKAAIVSKLTKEPHLGGDRAKAERMVTASESMLRTMAMIRDTYGSAESYLVDHCRVSRETLEKLRRNLVVEVDGVAGEE</sequence>